<dbReference type="RefSeq" id="WP_146872185.1">
    <property type="nucleotide sequence ID" value="NZ_VJWE01000018.1"/>
</dbReference>
<proteinExistence type="predicted"/>
<comment type="caution">
    <text evidence="1">The sequence shown here is derived from an EMBL/GenBank/DDBJ whole genome shotgun (WGS) entry which is preliminary data.</text>
</comment>
<protein>
    <submittedName>
        <fullName evidence="1">AlpA family transcriptional regulator</fullName>
    </submittedName>
</protein>
<gene>
    <name evidence="1" type="ORF">ATF69_4267</name>
</gene>
<dbReference type="Proteomes" id="UP000321485">
    <property type="component" value="Unassembled WGS sequence"/>
</dbReference>
<name>A0A561XAQ0_ACIDE</name>
<evidence type="ECO:0000313" key="1">
    <source>
        <dbReference type="EMBL" id="TWG33193.1"/>
    </source>
</evidence>
<dbReference type="EMBL" id="VJWE01000018">
    <property type="protein sequence ID" value="TWG33193.1"/>
    <property type="molecule type" value="Genomic_DNA"/>
</dbReference>
<dbReference type="GeneID" id="51113305"/>
<organism evidence="1 2">
    <name type="scientific">Acidovorax delafieldii</name>
    <name type="common">Pseudomonas delafieldii</name>
    <dbReference type="NCBI Taxonomy" id="47920"/>
    <lineage>
        <taxon>Bacteria</taxon>
        <taxon>Pseudomonadati</taxon>
        <taxon>Pseudomonadota</taxon>
        <taxon>Betaproteobacteria</taxon>
        <taxon>Burkholderiales</taxon>
        <taxon>Comamonadaceae</taxon>
        <taxon>Acidovorax</taxon>
    </lineage>
</organism>
<sequence length="84" mass="9465">MNHSPAFEGTLIDRKTVQQLTHKCPASIHNALNAKGPYFDPDFPRPIKLGMGRGNYWIEEEVRVWLAKQVALSRQPVRKGGAHS</sequence>
<reference evidence="1 2" key="1">
    <citation type="journal article" date="2015" name="Stand. Genomic Sci.">
        <title>Genomic Encyclopedia of Bacterial and Archaeal Type Strains, Phase III: the genomes of soil and plant-associated and newly described type strains.</title>
        <authorList>
            <person name="Whitman W.B."/>
            <person name="Woyke T."/>
            <person name="Klenk H.P."/>
            <person name="Zhou Y."/>
            <person name="Lilburn T.G."/>
            <person name="Beck B.J."/>
            <person name="De Vos P."/>
            <person name="Vandamme P."/>
            <person name="Eisen J.A."/>
            <person name="Garrity G."/>
            <person name="Hugenholtz P."/>
            <person name="Kyrpides N.C."/>
        </authorList>
    </citation>
    <scope>NUCLEOTIDE SEQUENCE [LARGE SCALE GENOMIC DNA]</scope>
    <source>
        <strain evidence="1 2">DSM 64</strain>
    </source>
</reference>
<accession>A0A561XAQ0</accession>
<dbReference type="AlphaFoldDB" id="A0A561XAQ0"/>
<evidence type="ECO:0000313" key="2">
    <source>
        <dbReference type="Proteomes" id="UP000321485"/>
    </source>
</evidence>